<dbReference type="Gene3D" id="3.40.50.300">
    <property type="entry name" value="P-loop containing nucleotide triphosphate hydrolases"/>
    <property type="match status" value="1"/>
</dbReference>
<sequence>MKSEPKSEHLITIKNLIFKYSKKQKFDDVNIGELTINKNEIICLLGPSGSGKTTLLNLILGFIKPTSGEIKIKNNPSIHEVSYIMQENSVYENTTVFNNVYLSAKNYDKWVNSVRVEFFKNYINKNNLNDQKIIKLFDNYKNSIHSFDKTKIKLNYLKLIFSFMVNKDIKNKFKFLKEVKLKNLFKIEIEKIAKKLDIDHLLYKNVNELSGGQKQRVAFAKGIIKKTNLILMDEPFSALDAKIKESTIQWLIKVKREFNLSLIIVTHDQQDALKISDQIILLNKGRVQQYSSGNEMYDNPNNLFVAKFIGFPEINYIGIKDDKHYYIRHNKIEITPDLNGKYKIIDRKNLGDKTLYTIDYSNDNNWSVLISENNIEIGSSINIKYSNNDVLIFDDKGNRVYE</sequence>
<keyword evidence="1" id="KW-0813">Transport</keyword>
<evidence type="ECO:0000256" key="2">
    <source>
        <dbReference type="ARBA" id="ARBA00022741"/>
    </source>
</evidence>
<dbReference type="SUPFAM" id="SSF50331">
    <property type="entry name" value="MOP-like"/>
    <property type="match status" value="1"/>
</dbReference>
<evidence type="ECO:0000256" key="3">
    <source>
        <dbReference type="ARBA" id="ARBA00022840"/>
    </source>
</evidence>
<dbReference type="SUPFAM" id="SSF52540">
    <property type="entry name" value="P-loop containing nucleoside triphosphate hydrolases"/>
    <property type="match status" value="1"/>
</dbReference>
<dbReference type="PROSITE" id="PS50893">
    <property type="entry name" value="ABC_TRANSPORTER_2"/>
    <property type="match status" value="1"/>
</dbReference>
<evidence type="ECO:0000313" key="5">
    <source>
        <dbReference type="EMBL" id="MDQ0567402.1"/>
    </source>
</evidence>
<dbReference type="PANTHER" id="PTHR43875:SF1">
    <property type="entry name" value="OSMOPROTECTIVE COMPOUNDS UPTAKE ATP-BINDING PROTEIN GGTA"/>
    <property type="match status" value="1"/>
</dbReference>
<accession>A0ABU0NE54</accession>
<dbReference type="InterPro" id="IPR003593">
    <property type="entry name" value="AAA+_ATPase"/>
</dbReference>
<gene>
    <name evidence="5" type="ORF">J2Z63_000023</name>
</gene>
<dbReference type="PANTHER" id="PTHR43875">
    <property type="entry name" value="MALTODEXTRIN IMPORT ATP-BINDING PROTEIN MSMX"/>
    <property type="match status" value="1"/>
</dbReference>
<keyword evidence="6" id="KW-1185">Reference proteome</keyword>
<dbReference type="InterPro" id="IPR027417">
    <property type="entry name" value="P-loop_NTPase"/>
</dbReference>
<evidence type="ECO:0000256" key="1">
    <source>
        <dbReference type="ARBA" id="ARBA00022448"/>
    </source>
</evidence>
<comment type="caution">
    <text evidence="5">The sequence shown here is derived from an EMBL/GenBank/DDBJ whole genome shotgun (WGS) entry which is preliminary data.</text>
</comment>
<evidence type="ECO:0000313" key="6">
    <source>
        <dbReference type="Proteomes" id="UP001236620"/>
    </source>
</evidence>
<dbReference type="SMART" id="SM00382">
    <property type="entry name" value="AAA"/>
    <property type="match status" value="1"/>
</dbReference>
<organism evidence="5 6">
    <name type="scientific">Mycoplasma yeatsii</name>
    <dbReference type="NCBI Taxonomy" id="51365"/>
    <lineage>
        <taxon>Bacteria</taxon>
        <taxon>Bacillati</taxon>
        <taxon>Mycoplasmatota</taxon>
        <taxon>Mollicutes</taxon>
        <taxon>Mycoplasmataceae</taxon>
        <taxon>Mycoplasma</taxon>
    </lineage>
</organism>
<proteinExistence type="predicted"/>
<keyword evidence="2" id="KW-0547">Nucleotide-binding</keyword>
<dbReference type="InterPro" id="IPR003439">
    <property type="entry name" value="ABC_transporter-like_ATP-bd"/>
</dbReference>
<dbReference type="GO" id="GO:0005524">
    <property type="term" value="F:ATP binding"/>
    <property type="evidence" value="ECO:0007669"/>
    <property type="project" value="UniProtKB-KW"/>
</dbReference>
<dbReference type="InterPro" id="IPR047641">
    <property type="entry name" value="ABC_transpr_MalK/UgpC-like"/>
</dbReference>
<dbReference type="Gene3D" id="2.40.50.100">
    <property type="match status" value="1"/>
</dbReference>
<name>A0ABU0NE54_9MOLU</name>
<reference evidence="5" key="1">
    <citation type="submission" date="2023-07" db="EMBL/GenBank/DDBJ databases">
        <title>Genomic Encyclopedia of Type Strains, Phase IV (KMG-IV): sequencing the most valuable type-strain genomes for metagenomic binning, comparative biology and taxonomic classification.</title>
        <authorList>
            <person name="Goeker M."/>
        </authorList>
    </citation>
    <scope>NUCLEOTIDE SEQUENCE [LARGE SCALE GENOMIC DNA]</scope>
    <source>
        <strain evidence="5">DSM 22019</strain>
    </source>
</reference>
<dbReference type="RefSeq" id="WP_307443785.1">
    <property type="nucleotide sequence ID" value="NZ_JAUSWP010000001.1"/>
</dbReference>
<dbReference type="InterPro" id="IPR017871">
    <property type="entry name" value="ABC_transporter-like_CS"/>
</dbReference>
<dbReference type="PROSITE" id="PS00211">
    <property type="entry name" value="ABC_TRANSPORTER_1"/>
    <property type="match status" value="1"/>
</dbReference>
<keyword evidence="3 5" id="KW-0067">ATP-binding</keyword>
<protein>
    <submittedName>
        <fullName evidence="5">Multiple sugar transport system ATP-binding protein</fullName>
    </submittedName>
</protein>
<dbReference type="Proteomes" id="UP001236620">
    <property type="component" value="Unassembled WGS sequence"/>
</dbReference>
<keyword evidence="5" id="KW-0762">Sugar transport</keyword>
<evidence type="ECO:0000259" key="4">
    <source>
        <dbReference type="PROSITE" id="PS50893"/>
    </source>
</evidence>
<dbReference type="Pfam" id="PF00005">
    <property type="entry name" value="ABC_tran"/>
    <property type="match status" value="1"/>
</dbReference>
<dbReference type="InterPro" id="IPR008995">
    <property type="entry name" value="Mo/tungstate-bd_C_term_dom"/>
</dbReference>
<dbReference type="EMBL" id="JAUSWP010000001">
    <property type="protein sequence ID" value="MDQ0567402.1"/>
    <property type="molecule type" value="Genomic_DNA"/>
</dbReference>
<feature type="domain" description="ABC transporter" evidence="4">
    <location>
        <begin position="11"/>
        <end position="309"/>
    </location>
</feature>